<name>A0A0G4FY83_VITBC</name>
<proteinExistence type="predicted"/>
<dbReference type="Proteomes" id="UP000041254">
    <property type="component" value="Unassembled WGS sequence"/>
</dbReference>
<dbReference type="AlphaFoldDB" id="A0A0G4FY83"/>
<dbReference type="InParanoid" id="A0A0G4FY83"/>
<evidence type="ECO:0000313" key="1">
    <source>
        <dbReference type="EMBL" id="CEM20402.1"/>
    </source>
</evidence>
<gene>
    <name evidence="1" type="ORF">Vbra_16447</name>
</gene>
<reference evidence="1 2" key="1">
    <citation type="submission" date="2014-11" db="EMBL/GenBank/DDBJ databases">
        <authorList>
            <person name="Zhu J."/>
            <person name="Qi W."/>
            <person name="Song R."/>
        </authorList>
    </citation>
    <scope>NUCLEOTIDE SEQUENCE [LARGE SCALE GENOMIC DNA]</scope>
</reference>
<sequence>MPTTATAFPPEDAQPHLHFLFDVNSIVNQTANTTTADGLQEVYHHVADDEYEGDVGLFALLATLAVIM</sequence>
<keyword evidence="2" id="KW-1185">Reference proteome</keyword>
<dbReference type="VEuPathDB" id="CryptoDB:Vbra_16447"/>
<organism evidence="1 2">
    <name type="scientific">Vitrella brassicaformis (strain CCMP3155)</name>
    <dbReference type="NCBI Taxonomy" id="1169540"/>
    <lineage>
        <taxon>Eukaryota</taxon>
        <taxon>Sar</taxon>
        <taxon>Alveolata</taxon>
        <taxon>Colpodellida</taxon>
        <taxon>Vitrellaceae</taxon>
        <taxon>Vitrella</taxon>
    </lineage>
</organism>
<accession>A0A0G4FY83</accession>
<dbReference type="EMBL" id="CDMY01000527">
    <property type="protein sequence ID" value="CEM20402.1"/>
    <property type="molecule type" value="Genomic_DNA"/>
</dbReference>
<evidence type="ECO:0000313" key="2">
    <source>
        <dbReference type="Proteomes" id="UP000041254"/>
    </source>
</evidence>
<protein>
    <submittedName>
        <fullName evidence="1">Uncharacterized protein</fullName>
    </submittedName>
</protein>